<dbReference type="AlphaFoldDB" id="A0AAD5XDQ6"/>
<evidence type="ECO:0000259" key="3">
    <source>
        <dbReference type="Pfam" id="PF09073"/>
    </source>
</evidence>
<comment type="caution">
    <text evidence="4">The sequence shown here is derived from an EMBL/GenBank/DDBJ whole genome shotgun (WGS) entry which is preliminary data.</text>
</comment>
<dbReference type="InterPro" id="IPR037393">
    <property type="entry name" value="Bud22/SRFB1"/>
</dbReference>
<reference evidence="4" key="1">
    <citation type="submission" date="2020-05" db="EMBL/GenBank/DDBJ databases">
        <title>Phylogenomic resolution of chytrid fungi.</title>
        <authorList>
            <person name="Stajich J.E."/>
            <person name="Amses K."/>
            <person name="Simmons R."/>
            <person name="Seto K."/>
            <person name="Myers J."/>
            <person name="Bonds A."/>
            <person name="Quandt C.A."/>
            <person name="Barry K."/>
            <person name="Liu P."/>
            <person name="Grigoriev I."/>
            <person name="Longcore J.E."/>
            <person name="James T.Y."/>
        </authorList>
    </citation>
    <scope>NUCLEOTIDE SEQUENCE</scope>
    <source>
        <strain evidence="4">JEL0513</strain>
    </source>
</reference>
<dbReference type="GO" id="GO:0005634">
    <property type="term" value="C:nucleus"/>
    <property type="evidence" value="ECO:0007669"/>
    <property type="project" value="TreeGrafter"/>
</dbReference>
<proteinExistence type="predicted"/>
<feature type="compositionally biased region" description="Gly residues" evidence="2">
    <location>
        <begin position="302"/>
        <end position="311"/>
    </location>
</feature>
<feature type="region of interest" description="Disordered" evidence="2">
    <location>
        <begin position="212"/>
        <end position="235"/>
    </location>
</feature>
<dbReference type="Proteomes" id="UP001211907">
    <property type="component" value="Unassembled WGS sequence"/>
</dbReference>
<evidence type="ECO:0000256" key="1">
    <source>
        <dbReference type="ARBA" id="ARBA00023054"/>
    </source>
</evidence>
<feature type="compositionally biased region" description="Acidic residues" evidence="2">
    <location>
        <begin position="22"/>
        <end position="39"/>
    </location>
</feature>
<keyword evidence="1" id="KW-0175">Coiled coil</keyword>
<feature type="region of interest" description="Disordered" evidence="2">
    <location>
        <begin position="1"/>
        <end position="91"/>
    </location>
</feature>
<dbReference type="EMBL" id="JADGJH010001778">
    <property type="protein sequence ID" value="KAJ3110016.1"/>
    <property type="molecule type" value="Genomic_DNA"/>
</dbReference>
<feature type="domain" description="Bud22" evidence="3">
    <location>
        <begin position="104"/>
        <end position="465"/>
    </location>
</feature>
<feature type="compositionally biased region" description="Basic and acidic residues" evidence="2">
    <location>
        <begin position="422"/>
        <end position="433"/>
    </location>
</feature>
<dbReference type="GO" id="GO:0030686">
    <property type="term" value="C:90S preribosome"/>
    <property type="evidence" value="ECO:0007669"/>
    <property type="project" value="TreeGrafter"/>
</dbReference>
<feature type="region of interest" description="Disordered" evidence="2">
    <location>
        <begin position="562"/>
        <end position="611"/>
    </location>
</feature>
<accession>A0AAD5XDQ6</accession>
<sequence length="611" mass="66356">MTTLPQPEVAAETIDRISDVIDTSENESYTEADSESESESELHGKEGNGDEDSADNSDSQSDNVGSPPNIEQQNTDGTIETILPPKTRPRINIQPIISATKKQHHILKDLHRHAKKSRTQETQRLIRKLQTLKQKLEATTADVPLSVRSVREKEVAKCELDLAALKDVNLHRIAFDSFTNQLRLKSATLASGTIPIARLESLCAIEHAAITSSEPSNNSNNKNASSNSNQNPNPRDAAVRTRIMDAKELAKAVDAAVDDIIRIIGGSAAVVVKGVIVGKNANMRKDKTTGVAKKRKIENDDNGGGGGGSGLGRYVKLAKPNNTNISDDENNSDGDDAVNDWHIDTKSTKLQKQSQQQQKKNNTVVGKPAPEKKVVLKVSKKNGDLKQLKSTKKMESAFVGNLNEGFSDVSFSGDEDDGDDDSGLKKRDKEEKKAKKNRMGQRARQQIWEKEYGKNANHMLKKKIEPPAFKKPAPQKIEENLHPSWAAKRAQKQQAGPVEFSGKKVVFGGDDEDSTKKPVAATVNESLHPSWAAKKKQSIAIGNSQGKKIVFGKDNDSEVGKSAFEKKNKKSAVGGGGSGAVEAEKLHPSWAAKKKQSAAIGNSAGKKIVFE</sequence>
<feature type="region of interest" description="Disordered" evidence="2">
    <location>
        <begin position="286"/>
        <end position="372"/>
    </location>
</feature>
<name>A0AAD5XDQ6_9FUNG</name>
<dbReference type="PANTHER" id="PTHR23325">
    <property type="entry name" value="SERUM RESPONSE FACTOR-BINDING"/>
    <property type="match status" value="1"/>
</dbReference>
<feature type="compositionally biased region" description="Polar residues" evidence="2">
    <location>
        <begin position="63"/>
        <end position="78"/>
    </location>
</feature>
<evidence type="ECO:0000313" key="4">
    <source>
        <dbReference type="EMBL" id="KAJ3110016.1"/>
    </source>
</evidence>
<gene>
    <name evidence="4" type="ORF">HK100_003175</name>
</gene>
<evidence type="ECO:0000256" key="2">
    <source>
        <dbReference type="SAM" id="MobiDB-lite"/>
    </source>
</evidence>
<dbReference type="PANTHER" id="PTHR23325:SF1">
    <property type="entry name" value="SERUM RESPONSE FACTOR-BINDING PROTEIN 1"/>
    <property type="match status" value="1"/>
</dbReference>
<dbReference type="InterPro" id="IPR015158">
    <property type="entry name" value="Bud22_dom"/>
</dbReference>
<protein>
    <recommendedName>
        <fullName evidence="3">Bud22 domain-containing protein</fullName>
    </recommendedName>
</protein>
<feature type="compositionally biased region" description="Low complexity" evidence="2">
    <location>
        <begin position="348"/>
        <end position="360"/>
    </location>
</feature>
<dbReference type="Pfam" id="PF09073">
    <property type="entry name" value="BUD22"/>
    <property type="match status" value="1"/>
</dbReference>
<organism evidence="4 5">
    <name type="scientific">Physocladia obscura</name>
    <dbReference type="NCBI Taxonomy" id="109957"/>
    <lineage>
        <taxon>Eukaryota</taxon>
        <taxon>Fungi</taxon>
        <taxon>Fungi incertae sedis</taxon>
        <taxon>Chytridiomycota</taxon>
        <taxon>Chytridiomycota incertae sedis</taxon>
        <taxon>Chytridiomycetes</taxon>
        <taxon>Chytridiales</taxon>
        <taxon>Chytriomycetaceae</taxon>
        <taxon>Physocladia</taxon>
    </lineage>
</organism>
<feature type="compositionally biased region" description="Low complexity" evidence="2">
    <location>
        <begin position="212"/>
        <end position="234"/>
    </location>
</feature>
<evidence type="ECO:0000313" key="5">
    <source>
        <dbReference type="Proteomes" id="UP001211907"/>
    </source>
</evidence>
<feature type="compositionally biased region" description="Acidic residues" evidence="2">
    <location>
        <begin position="326"/>
        <end position="338"/>
    </location>
</feature>
<keyword evidence="5" id="KW-1185">Reference proteome</keyword>
<feature type="region of interest" description="Disordered" evidence="2">
    <location>
        <begin position="403"/>
        <end position="448"/>
    </location>
</feature>
<feature type="region of interest" description="Disordered" evidence="2">
    <location>
        <begin position="487"/>
        <end position="517"/>
    </location>
</feature>
<dbReference type="GO" id="GO:0030490">
    <property type="term" value="P:maturation of SSU-rRNA"/>
    <property type="evidence" value="ECO:0007669"/>
    <property type="project" value="TreeGrafter"/>
</dbReference>